<dbReference type="PANTHER" id="PTHR41299">
    <property type="entry name" value="THIAMINE PYROPHOSPHOKINASE"/>
    <property type="match status" value="1"/>
</dbReference>
<dbReference type="STRING" id="1403537.Q428_03135"/>
<gene>
    <name evidence="7" type="ORF">Q428_03135</name>
</gene>
<dbReference type="InterPro" id="IPR036371">
    <property type="entry name" value="TPK_B1-bd_sf"/>
</dbReference>
<dbReference type="InterPro" id="IPR007371">
    <property type="entry name" value="TPK_catalytic"/>
</dbReference>
<dbReference type="SUPFAM" id="SSF63862">
    <property type="entry name" value="Thiamin pyrophosphokinase, substrate-binding domain"/>
    <property type="match status" value="1"/>
</dbReference>
<dbReference type="GO" id="GO:0009229">
    <property type="term" value="P:thiamine diphosphate biosynthetic process"/>
    <property type="evidence" value="ECO:0007669"/>
    <property type="project" value="InterPro"/>
</dbReference>
<dbReference type="InterPro" id="IPR036759">
    <property type="entry name" value="TPK_catalytic_sf"/>
</dbReference>
<evidence type="ECO:0000256" key="2">
    <source>
        <dbReference type="ARBA" id="ARBA00022741"/>
    </source>
</evidence>
<dbReference type="Pfam" id="PF04263">
    <property type="entry name" value="TPK_catalytic"/>
    <property type="match status" value="1"/>
</dbReference>
<proteinExistence type="predicted"/>
<dbReference type="EC" id="2.7.6.2" evidence="5"/>
<dbReference type="Pfam" id="PF04265">
    <property type="entry name" value="TPK_B1_binding"/>
    <property type="match status" value="1"/>
</dbReference>
<dbReference type="Gene3D" id="3.40.50.10240">
    <property type="entry name" value="Thiamin pyrophosphokinase, catalytic domain"/>
    <property type="match status" value="1"/>
</dbReference>
<evidence type="ECO:0000313" key="8">
    <source>
        <dbReference type="Proteomes" id="UP000019681"/>
    </source>
</evidence>
<dbReference type="InterPro" id="IPR006282">
    <property type="entry name" value="Thi_PPkinase"/>
</dbReference>
<dbReference type="SMART" id="SM00983">
    <property type="entry name" value="TPK_B1_binding"/>
    <property type="match status" value="1"/>
</dbReference>
<comment type="caution">
    <text evidence="7">The sequence shown here is derived from an EMBL/GenBank/DDBJ whole genome shotgun (WGS) entry which is preliminary data.</text>
</comment>
<dbReference type="RefSeq" id="WP_035378066.1">
    <property type="nucleotide sequence ID" value="NZ_AZQP01000006.1"/>
</dbReference>
<keyword evidence="3" id="KW-0418">Kinase</keyword>
<dbReference type="SUPFAM" id="SSF63999">
    <property type="entry name" value="Thiamin pyrophosphokinase, catalytic domain"/>
    <property type="match status" value="1"/>
</dbReference>
<keyword evidence="1" id="KW-0808">Transferase</keyword>
<dbReference type="InterPro" id="IPR053149">
    <property type="entry name" value="TPK"/>
</dbReference>
<dbReference type="NCBIfam" id="TIGR01378">
    <property type="entry name" value="thi_PPkinase"/>
    <property type="match status" value="1"/>
</dbReference>
<evidence type="ECO:0000256" key="4">
    <source>
        <dbReference type="ARBA" id="ARBA00022840"/>
    </source>
</evidence>
<accession>A0A017RWX2</accession>
<dbReference type="GO" id="GO:0006772">
    <property type="term" value="P:thiamine metabolic process"/>
    <property type="evidence" value="ECO:0007669"/>
    <property type="project" value="UniProtKB-UniRule"/>
</dbReference>
<keyword evidence="2" id="KW-0547">Nucleotide-binding</keyword>
<dbReference type="OrthoDB" id="9804377at2"/>
<dbReference type="GO" id="GO:0030975">
    <property type="term" value="F:thiamine binding"/>
    <property type="evidence" value="ECO:0007669"/>
    <property type="project" value="InterPro"/>
</dbReference>
<keyword evidence="4" id="KW-0067">ATP-binding</keyword>
<dbReference type="GO" id="GO:0016301">
    <property type="term" value="F:kinase activity"/>
    <property type="evidence" value="ECO:0007669"/>
    <property type="project" value="UniProtKB-KW"/>
</dbReference>
<keyword evidence="8" id="KW-1185">Reference proteome</keyword>
<evidence type="ECO:0000259" key="6">
    <source>
        <dbReference type="SMART" id="SM00983"/>
    </source>
</evidence>
<evidence type="ECO:0000313" key="7">
    <source>
        <dbReference type="EMBL" id="EYE89283.1"/>
    </source>
</evidence>
<dbReference type="PANTHER" id="PTHR41299:SF1">
    <property type="entry name" value="THIAMINE PYROPHOSPHOKINASE"/>
    <property type="match status" value="1"/>
</dbReference>
<sequence>MKAVIVAYGETMEISELKKICIDSDIIICADGGGKYIFEAGLIPDYLIGDFDSLDRNILNYFENRNVNIIRYPREKDFTDTELCVLKAIELGCNDICIISGIGGRFDHSLGNVALLHFIKEKGANGYIKSEYCDIFLCSDELEIKGKIGDIISLIPFKNSASGLFTTGLKYSLNGEDIKFGRCIGISNVMINDTCTIKVSNGEILVIKQN</sequence>
<reference evidence="7 8" key="1">
    <citation type="journal article" date="2014" name="Genome Announc.">
        <title>Draft Genome Sequence of Fervidicella metallireducens Strain AeBT, an Iron-Reducing Thermoanaerobe from the Great Artesian Basin.</title>
        <authorList>
            <person name="Patel B.K."/>
        </authorList>
    </citation>
    <scope>NUCLEOTIDE SEQUENCE [LARGE SCALE GENOMIC DNA]</scope>
    <source>
        <strain evidence="7 8">AeB</strain>
    </source>
</reference>
<evidence type="ECO:0000256" key="3">
    <source>
        <dbReference type="ARBA" id="ARBA00022777"/>
    </source>
</evidence>
<dbReference type="EMBL" id="AZQP01000006">
    <property type="protein sequence ID" value="EYE89283.1"/>
    <property type="molecule type" value="Genomic_DNA"/>
</dbReference>
<feature type="domain" description="Thiamin pyrophosphokinase thiamin-binding" evidence="6">
    <location>
        <begin position="146"/>
        <end position="205"/>
    </location>
</feature>
<dbReference type="Proteomes" id="UP000019681">
    <property type="component" value="Unassembled WGS sequence"/>
</dbReference>
<evidence type="ECO:0000256" key="5">
    <source>
        <dbReference type="NCBIfam" id="TIGR01378"/>
    </source>
</evidence>
<protein>
    <recommendedName>
        <fullName evidence="5">Thiamine diphosphokinase</fullName>
        <ecNumber evidence="5">2.7.6.2</ecNumber>
    </recommendedName>
</protein>
<name>A0A017RWX2_9CLOT</name>
<dbReference type="InterPro" id="IPR007373">
    <property type="entry name" value="Thiamin_PyroPKinase_B1-bd"/>
</dbReference>
<dbReference type="GO" id="GO:0004788">
    <property type="term" value="F:thiamine diphosphokinase activity"/>
    <property type="evidence" value="ECO:0007669"/>
    <property type="project" value="UniProtKB-UniRule"/>
</dbReference>
<organism evidence="7 8">
    <name type="scientific">Fervidicella metallireducens AeB</name>
    <dbReference type="NCBI Taxonomy" id="1403537"/>
    <lineage>
        <taxon>Bacteria</taxon>
        <taxon>Bacillati</taxon>
        <taxon>Bacillota</taxon>
        <taxon>Clostridia</taxon>
        <taxon>Eubacteriales</taxon>
        <taxon>Clostridiaceae</taxon>
        <taxon>Fervidicella</taxon>
    </lineage>
</organism>
<dbReference type="AlphaFoldDB" id="A0A017RWX2"/>
<dbReference type="CDD" id="cd07995">
    <property type="entry name" value="TPK"/>
    <property type="match status" value="1"/>
</dbReference>
<dbReference type="GO" id="GO:0005524">
    <property type="term" value="F:ATP binding"/>
    <property type="evidence" value="ECO:0007669"/>
    <property type="project" value="UniProtKB-KW"/>
</dbReference>
<evidence type="ECO:0000256" key="1">
    <source>
        <dbReference type="ARBA" id="ARBA00022679"/>
    </source>
</evidence>